<dbReference type="OrthoDB" id="7949130at2"/>
<protein>
    <submittedName>
        <fullName evidence="2">Exopolysaccharide biosynthesis protein</fullName>
    </submittedName>
</protein>
<keyword evidence="1" id="KW-1133">Transmembrane helix</keyword>
<comment type="caution">
    <text evidence="2">The sequence shown here is derived from an EMBL/GenBank/DDBJ whole genome shotgun (WGS) entry which is preliminary data.</text>
</comment>
<reference evidence="2 3" key="1">
    <citation type="submission" date="2019-12" db="EMBL/GenBank/DDBJ databases">
        <title>Genomic-based taxomic classification of the family Erythrobacteraceae.</title>
        <authorList>
            <person name="Xu L."/>
        </authorList>
    </citation>
    <scope>NUCLEOTIDE SEQUENCE [LARGE SCALE GENOMIC DNA]</scope>
    <source>
        <strain evidence="2 3">MCCC 1A09962</strain>
    </source>
</reference>
<accession>A0A844ZEY9</accession>
<proteinExistence type="predicted"/>
<dbReference type="InterPro" id="IPR010331">
    <property type="entry name" value="ExoD"/>
</dbReference>
<gene>
    <name evidence="2" type="ORF">GRI38_09965</name>
</gene>
<keyword evidence="1" id="KW-0812">Transmembrane</keyword>
<dbReference type="Proteomes" id="UP000433104">
    <property type="component" value="Unassembled WGS sequence"/>
</dbReference>
<dbReference type="Pfam" id="PF06055">
    <property type="entry name" value="ExoD"/>
    <property type="match status" value="1"/>
</dbReference>
<evidence type="ECO:0000313" key="3">
    <source>
        <dbReference type="Proteomes" id="UP000433104"/>
    </source>
</evidence>
<dbReference type="PANTHER" id="PTHR41795">
    <property type="entry name" value="EXOPOLYSACCHARIDE SYNTHESIS PROTEIN"/>
    <property type="match status" value="1"/>
</dbReference>
<dbReference type="AlphaFoldDB" id="A0A844ZEY9"/>
<dbReference type="RefSeq" id="WP_160683053.1">
    <property type="nucleotide sequence ID" value="NZ_WTYW01000002.1"/>
</dbReference>
<keyword evidence="1" id="KW-0472">Membrane</keyword>
<feature type="transmembrane region" description="Helical" evidence="1">
    <location>
        <begin position="63"/>
        <end position="84"/>
    </location>
</feature>
<feature type="transmembrane region" description="Helical" evidence="1">
    <location>
        <begin position="150"/>
        <end position="167"/>
    </location>
</feature>
<dbReference type="PIRSF" id="PIRSF033239">
    <property type="entry name" value="ExoD"/>
    <property type="match status" value="1"/>
</dbReference>
<feature type="transmembrane region" description="Helical" evidence="1">
    <location>
        <begin position="174"/>
        <end position="194"/>
    </location>
</feature>
<organism evidence="2 3">
    <name type="scientific">Parapontixanthobacter aurantiacus</name>
    <dbReference type="NCBI Taxonomy" id="1463599"/>
    <lineage>
        <taxon>Bacteria</taxon>
        <taxon>Pseudomonadati</taxon>
        <taxon>Pseudomonadota</taxon>
        <taxon>Alphaproteobacteria</taxon>
        <taxon>Sphingomonadales</taxon>
        <taxon>Erythrobacteraceae</taxon>
        <taxon>Parapontixanthobacter</taxon>
    </lineage>
</organism>
<keyword evidence="3" id="KW-1185">Reference proteome</keyword>
<name>A0A844ZEY9_9SPHN</name>
<sequence length="203" mass="21799">MAKEPQSATDTVEGLEELADSEEKVRVADVLDKFGKRSFGPVMFIPAILEITPVGGIPGVPTVLATLIALVALQLLFGADHVWMPHFVQNRSVKSDKLMNGAEKLEGIADKLDHWFKGRLQQFTGPTWQKIAAVAIILLCLTVPPLEFIPFASSAPMITIAAFALALTVKDGLLMLIATLMSVAALIGGTYLYYSSDGSGLPF</sequence>
<evidence type="ECO:0000256" key="1">
    <source>
        <dbReference type="SAM" id="Phobius"/>
    </source>
</evidence>
<dbReference type="EMBL" id="WTYW01000002">
    <property type="protein sequence ID" value="MXO86348.1"/>
    <property type="molecule type" value="Genomic_DNA"/>
</dbReference>
<dbReference type="PANTHER" id="PTHR41795:SF1">
    <property type="entry name" value="EXOPOLYSACCHARIDE SYNTHESIS PROTEIN"/>
    <property type="match status" value="1"/>
</dbReference>
<evidence type="ECO:0000313" key="2">
    <source>
        <dbReference type="EMBL" id="MXO86348.1"/>
    </source>
</evidence>